<dbReference type="InterPro" id="IPR035965">
    <property type="entry name" value="PAS-like_dom_sf"/>
</dbReference>
<dbReference type="Gene3D" id="1.10.287.130">
    <property type="match status" value="1"/>
</dbReference>
<comment type="caution">
    <text evidence="13">The sequence shown here is derived from an EMBL/GenBank/DDBJ whole genome shotgun (WGS) entry which is preliminary data.</text>
</comment>
<feature type="domain" description="Histidine kinase" evidence="10">
    <location>
        <begin position="411"/>
        <end position="631"/>
    </location>
</feature>
<dbReference type="InterPro" id="IPR036097">
    <property type="entry name" value="HisK_dim/P_sf"/>
</dbReference>
<dbReference type="CDD" id="cd00156">
    <property type="entry name" value="REC"/>
    <property type="match status" value="1"/>
</dbReference>
<dbReference type="NCBIfam" id="TIGR00229">
    <property type="entry name" value="sensory_box"/>
    <property type="match status" value="1"/>
</dbReference>
<organism evidence="13 14">
    <name type="scientific">Sagittula marina</name>
    <dbReference type="NCBI Taxonomy" id="943940"/>
    <lineage>
        <taxon>Bacteria</taxon>
        <taxon>Pseudomonadati</taxon>
        <taxon>Pseudomonadota</taxon>
        <taxon>Alphaproteobacteria</taxon>
        <taxon>Rhodobacterales</taxon>
        <taxon>Roseobacteraceae</taxon>
        <taxon>Sagittula</taxon>
    </lineage>
</organism>
<feature type="modified residue" description="4-aspartylphosphate" evidence="9">
    <location>
        <position position="702"/>
    </location>
</feature>
<dbReference type="SUPFAM" id="SSF55785">
    <property type="entry name" value="PYP-like sensor domain (PAS domain)"/>
    <property type="match status" value="1"/>
</dbReference>
<evidence type="ECO:0000313" key="13">
    <source>
        <dbReference type="EMBL" id="MBB3986558.1"/>
    </source>
</evidence>
<dbReference type="Gene3D" id="3.30.450.20">
    <property type="entry name" value="PAS domain"/>
    <property type="match status" value="2"/>
</dbReference>
<dbReference type="AlphaFoldDB" id="A0A7W6DP13"/>
<dbReference type="SUPFAM" id="SSF55874">
    <property type="entry name" value="ATPase domain of HSP90 chaperone/DNA topoisomerase II/histidine kinase"/>
    <property type="match status" value="1"/>
</dbReference>
<dbReference type="SUPFAM" id="SSF47384">
    <property type="entry name" value="Homodimeric domain of signal transducing histidine kinase"/>
    <property type="match status" value="1"/>
</dbReference>
<evidence type="ECO:0000259" key="12">
    <source>
        <dbReference type="PROSITE" id="PS50113"/>
    </source>
</evidence>
<reference evidence="13 14" key="1">
    <citation type="submission" date="2020-08" db="EMBL/GenBank/DDBJ databases">
        <title>Genomic Encyclopedia of Type Strains, Phase IV (KMG-IV): sequencing the most valuable type-strain genomes for metagenomic binning, comparative biology and taxonomic classification.</title>
        <authorList>
            <person name="Goeker M."/>
        </authorList>
    </citation>
    <scope>NUCLEOTIDE SEQUENCE [LARGE SCALE GENOMIC DNA]</scope>
    <source>
        <strain evidence="13 14">DSM 102235</strain>
    </source>
</reference>
<dbReference type="InterPro" id="IPR000014">
    <property type="entry name" value="PAS"/>
</dbReference>
<dbReference type="Pfam" id="PF02518">
    <property type="entry name" value="HATPase_c"/>
    <property type="match status" value="1"/>
</dbReference>
<dbReference type="SUPFAM" id="SSF52172">
    <property type="entry name" value="CheY-like"/>
    <property type="match status" value="1"/>
</dbReference>
<evidence type="ECO:0000256" key="8">
    <source>
        <dbReference type="ARBA" id="ARBA00023012"/>
    </source>
</evidence>
<keyword evidence="3 9" id="KW-0597">Phosphoprotein</keyword>
<dbReference type="InterPro" id="IPR004358">
    <property type="entry name" value="Sig_transdc_His_kin-like_C"/>
</dbReference>
<dbReference type="InterPro" id="IPR001610">
    <property type="entry name" value="PAC"/>
</dbReference>
<dbReference type="InterPro" id="IPR011006">
    <property type="entry name" value="CheY-like_superfamily"/>
</dbReference>
<dbReference type="GO" id="GO:0005524">
    <property type="term" value="F:ATP binding"/>
    <property type="evidence" value="ECO:0007669"/>
    <property type="project" value="UniProtKB-KW"/>
</dbReference>
<dbReference type="PROSITE" id="PS50109">
    <property type="entry name" value="HIS_KIN"/>
    <property type="match status" value="1"/>
</dbReference>
<dbReference type="SMART" id="SM00388">
    <property type="entry name" value="HisKA"/>
    <property type="match status" value="1"/>
</dbReference>
<dbReference type="EC" id="2.7.13.3" evidence="2"/>
<evidence type="ECO:0000256" key="6">
    <source>
        <dbReference type="ARBA" id="ARBA00022777"/>
    </source>
</evidence>
<dbReference type="Gene3D" id="3.40.50.2300">
    <property type="match status" value="1"/>
</dbReference>
<evidence type="ECO:0000256" key="3">
    <source>
        <dbReference type="ARBA" id="ARBA00022553"/>
    </source>
</evidence>
<dbReference type="PANTHER" id="PTHR43065:SF46">
    <property type="entry name" value="C4-DICARBOXYLATE TRANSPORT SENSOR PROTEIN DCTB"/>
    <property type="match status" value="1"/>
</dbReference>
<dbReference type="InterPro" id="IPR003661">
    <property type="entry name" value="HisK_dim/P_dom"/>
</dbReference>
<dbReference type="InterPro" id="IPR003594">
    <property type="entry name" value="HATPase_dom"/>
</dbReference>
<dbReference type="InterPro" id="IPR001789">
    <property type="entry name" value="Sig_transdc_resp-reg_receiver"/>
</dbReference>
<feature type="domain" description="PAC" evidence="12">
    <location>
        <begin position="346"/>
        <end position="398"/>
    </location>
</feature>
<dbReference type="InterPro" id="IPR036890">
    <property type="entry name" value="HATPase_C_sf"/>
</dbReference>
<dbReference type="Gene3D" id="3.30.565.10">
    <property type="entry name" value="Histidine kinase-like ATPase, C-terminal domain"/>
    <property type="match status" value="1"/>
</dbReference>
<dbReference type="GO" id="GO:0000155">
    <property type="term" value="F:phosphorelay sensor kinase activity"/>
    <property type="evidence" value="ECO:0007669"/>
    <property type="project" value="InterPro"/>
</dbReference>
<dbReference type="PROSITE" id="PS50113">
    <property type="entry name" value="PAC"/>
    <property type="match status" value="1"/>
</dbReference>
<comment type="catalytic activity">
    <reaction evidence="1">
        <text>ATP + protein L-histidine = ADP + protein N-phospho-L-histidine.</text>
        <dbReference type="EC" id="2.7.13.3"/>
    </reaction>
</comment>
<dbReference type="Pfam" id="PF08447">
    <property type="entry name" value="PAS_3"/>
    <property type="match status" value="1"/>
</dbReference>
<evidence type="ECO:0000259" key="11">
    <source>
        <dbReference type="PROSITE" id="PS50110"/>
    </source>
</evidence>
<keyword evidence="5" id="KW-0547">Nucleotide-binding</keyword>
<protein>
    <recommendedName>
        <fullName evidence="2">histidine kinase</fullName>
        <ecNumber evidence="2">2.7.13.3</ecNumber>
    </recommendedName>
</protein>
<name>A0A7W6DP13_9RHOB</name>
<proteinExistence type="predicted"/>
<accession>A0A7W6DP13</accession>
<feature type="domain" description="Response regulatory" evidence="11">
    <location>
        <begin position="652"/>
        <end position="766"/>
    </location>
</feature>
<dbReference type="CDD" id="cd00082">
    <property type="entry name" value="HisKA"/>
    <property type="match status" value="1"/>
</dbReference>
<evidence type="ECO:0000256" key="1">
    <source>
        <dbReference type="ARBA" id="ARBA00000085"/>
    </source>
</evidence>
<dbReference type="PRINTS" id="PR00344">
    <property type="entry name" value="BCTRLSENSOR"/>
</dbReference>
<dbReference type="Pfam" id="PF00512">
    <property type="entry name" value="HisKA"/>
    <property type="match status" value="1"/>
</dbReference>
<evidence type="ECO:0000256" key="2">
    <source>
        <dbReference type="ARBA" id="ARBA00012438"/>
    </source>
</evidence>
<dbReference type="RefSeq" id="WP_183967054.1">
    <property type="nucleotide sequence ID" value="NZ_JACIEJ010000007.1"/>
</dbReference>
<keyword evidence="14" id="KW-1185">Reference proteome</keyword>
<evidence type="ECO:0000256" key="9">
    <source>
        <dbReference type="PROSITE-ProRule" id="PRU00169"/>
    </source>
</evidence>
<gene>
    <name evidence="13" type="ORF">GGQ68_002901</name>
</gene>
<keyword evidence="7" id="KW-0067">ATP-binding</keyword>
<dbReference type="SMART" id="SM00086">
    <property type="entry name" value="PAC"/>
    <property type="match status" value="2"/>
</dbReference>
<dbReference type="InterPro" id="IPR000700">
    <property type="entry name" value="PAS-assoc_C"/>
</dbReference>
<dbReference type="Proteomes" id="UP000541426">
    <property type="component" value="Unassembled WGS sequence"/>
</dbReference>
<evidence type="ECO:0000259" key="10">
    <source>
        <dbReference type="PROSITE" id="PS50109"/>
    </source>
</evidence>
<dbReference type="Pfam" id="PF00072">
    <property type="entry name" value="Response_reg"/>
    <property type="match status" value="1"/>
</dbReference>
<dbReference type="PROSITE" id="PS50110">
    <property type="entry name" value="RESPONSE_REGULATORY"/>
    <property type="match status" value="1"/>
</dbReference>
<evidence type="ECO:0000256" key="7">
    <source>
        <dbReference type="ARBA" id="ARBA00022840"/>
    </source>
</evidence>
<evidence type="ECO:0000256" key="5">
    <source>
        <dbReference type="ARBA" id="ARBA00022741"/>
    </source>
</evidence>
<evidence type="ECO:0000256" key="4">
    <source>
        <dbReference type="ARBA" id="ARBA00022679"/>
    </source>
</evidence>
<dbReference type="PANTHER" id="PTHR43065">
    <property type="entry name" value="SENSOR HISTIDINE KINASE"/>
    <property type="match status" value="1"/>
</dbReference>
<keyword evidence="6" id="KW-0418">Kinase</keyword>
<dbReference type="EMBL" id="JACIEJ010000007">
    <property type="protein sequence ID" value="MBB3986558.1"/>
    <property type="molecule type" value="Genomic_DNA"/>
</dbReference>
<sequence length="773" mass="84747">MKILNRLTLKSHGDLRQFAALKTPIWVFDVDAHCMWWANAAAVHFWKAPDLPSLLARDFSTDTDTARRRLRQVVDTASGSTPIQDTWTLYPGGTPIPALLSCQPVWLNDTSAGILIEVHRTHADVVDADTLRLMEAARATALAVATFSLDGQLLAQNPSSAAWHGPARARSGGRSDLEARFVDREIAHDLLDRIRADQSLSCEALVRRSDGLHWHLVSARRGRDPITGDYVAIVSEEDISEQYQQRQQQQRANQILEGTVAERTDRLRASEERYALATEMAAIWDWDVKSNKVFFSPSFIRDLGYKKQEFHDILREEGIDGLLFPDDAATFHAIVDQLVRTPDAPISEEVRFVMKDGNVRWFHAQGRMLCDDMGVPIRSVGLLTDVTRRRALETSLMAAQRLEAIGQLTGGIAHDFNNLLTVIQGNAQLLQEAGETDKELIEEIVTAVGRGADLTTHLLAFARRQMLKPTAHDLGKVLGGLQNTLRRLLTEYVTVKMELDADLWPVWVDASRLEAALLNVAINARDAMPNGGTLQICARNRVVAEDTPNLGMELEPGAYVEIAVTDTGRGMLPETLARAFEPFFSTKGVGRGSGLGLSMVLGFSRQSGGDACIDSQPNNGTRVVLMLPRSQTSPSATVSTTPGQIRRGSGEHIHVLEDNPSVQSALARMLTSIGYRVSTSTTVNGALQSTIAQDGPQLFLVDLILGAGQHGTDFLRALRATNAQTPVVLMSGLPETEMRVETTLADAYLTKPISTNHLAQAIATVLSREHQPG</sequence>
<dbReference type="InterPro" id="IPR005467">
    <property type="entry name" value="His_kinase_dom"/>
</dbReference>
<dbReference type="InterPro" id="IPR013655">
    <property type="entry name" value="PAS_fold_3"/>
</dbReference>
<keyword evidence="8" id="KW-0902">Two-component regulatory system</keyword>
<keyword evidence="4" id="KW-0808">Transferase</keyword>
<dbReference type="CDD" id="cd00130">
    <property type="entry name" value="PAS"/>
    <property type="match status" value="1"/>
</dbReference>
<dbReference type="SMART" id="SM00448">
    <property type="entry name" value="REC"/>
    <property type="match status" value="1"/>
</dbReference>
<evidence type="ECO:0000313" key="14">
    <source>
        <dbReference type="Proteomes" id="UP000541426"/>
    </source>
</evidence>
<dbReference type="SMART" id="SM00387">
    <property type="entry name" value="HATPase_c"/>
    <property type="match status" value="1"/>
</dbReference>